<gene>
    <name evidence="1" type="ORF">D0Y65_042602</name>
</gene>
<accession>A0A445GDU3</accession>
<proteinExistence type="predicted"/>
<dbReference type="AlphaFoldDB" id="A0A445GDU3"/>
<keyword evidence="2" id="KW-1185">Reference proteome</keyword>
<organism evidence="1 2">
    <name type="scientific">Glycine soja</name>
    <name type="common">Wild soybean</name>
    <dbReference type="NCBI Taxonomy" id="3848"/>
    <lineage>
        <taxon>Eukaryota</taxon>
        <taxon>Viridiplantae</taxon>
        <taxon>Streptophyta</taxon>
        <taxon>Embryophyta</taxon>
        <taxon>Tracheophyta</taxon>
        <taxon>Spermatophyta</taxon>
        <taxon>Magnoliopsida</taxon>
        <taxon>eudicotyledons</taxon>
        <taxon>Gunneridae</taxon>
        <taxon>Pentapetalae</taxon>
        <taxon>rosids</taxon>
        <taxon>fabids</taxon>
        <taxon>Fabales</taxon>
        <taxon>Fabaceae</taxon>
        <taxon>Papilionoideae</taxon>
        <taxon>50 kb inversion clade</taxon>
        <taxon>NPAAA clade</taxon>
        <taxon>indigoferoid/millettioid clade</taxon>
        <taxon>Phaseoleae</taxon>
        <taxon>Glycine</taxon>
        <taxon>Glycine subgen. Soja</taxon>
    </lineage>
</organism>
<dbReference type="EMBL" id="QZWG01000016">
    <property type="protein sequence ID" value="RZB59430.1"/>
    <property type="molecule type" value="Genomic_DNA"/>
</dbReference>
<sequence length="97" mass="10468">MGLRIDTETASRDNKITEKSNPFSSLFFAGNSFLPPEAFPSSSSLLSFHSLAAPLTPPDADTNALHALMEVKIRARSRTMAVAPSSRSRMAEARSSL</sequence>
<comment type="caution">
    <text evidence="1">The sequence shown here is derived from an EMBL/GenBank/DDBJ whole genome shotgun (WGS) entry which is preliminary data.</text>
</comment>
<reference evidence="1 2" key="1">
    <citation type="submission" date="2018-09" db="EMBL/GenBank/DDBJ databases">
        <title>A high-quality reference genome of wild soybean provides a powerful tool to mine soybean genomes.</title>
        <authorList>
            <person name="Xie M."/>
            <person name="Chung C.Y.L."/>
            <person name="Li M.-W."/>
            <person name="Wong F.-L."/>
            <person name="Chan T.-F."/>
            <person name="Lam H.-M."/>
        </authorList>
    </citation>
    <scope>NUCLEOTIDE SEQUENCE [LARGE SCALE GENOMIC DNA]</scope>
    <source>
        <strain evidence="2">cv. W05</strain>
        <tissue evidence="1">Hypocotyl of etiolated seedlings</tissue>
    </source>
</reference>
<evidence type="ECO:0000313" key="2">
    <source>
        <dbReference type="Proteomes" id="UP000289340"/>
    </source>
</evidence>
<name>A0A445GDU3_GLYSO</name>
<protein>
    <submittedName>
        <fullName evidence="1">Uncharacterized protein</fullName>
    </submittedName>
</protein>
<dbReference type="Proteomes" id="UP000289340">
    <property type="component" value="Chromosome 16"/>
</dbReference>
<evidence type="ECO:0000313" key="1">
    <source>
        <dbReference type="EMBL" id="RZB59430.1"/>
    </source>
</evidence>